<evidence type="ECO:0000256" key="2">
    <source>
        <dbReference type="ARBA" id="ARBA00022617"/>
    </source>
</evidence>
<keyword evidence="8" id="KW-0503">Monooxygenase</keyword>
<evidence type="ECO:0000313" key="11">
    <source>
        <dbReference type="EMBL" id="CAN67788.1"/>
    </source>
</evidence>
<keyword evidence="3" id="KW-0812">Transmembrane</keyword>
<keyword evidence="6" id="KW-0560">Oxidoreductase</keyword>
<evidence type="ECO:0000256" key="7">
    <source>
        <dbReference type="ARBA" id="ARBA00023004"/>
    </source>
</evidence>
<evidence type="ECO:0000256" key="3">
    <source>
        <dbReference type="ARBA" id="ARBA00022692"/>
    </source>
</evidence>
<evidence type="ECO:0000256" key="6">
    <source>
        <dbReference type="ARBA" id="ARBA00023002"/>
    </source>
</evidence>
<evidence type="ECO:0000256" key="5">
    <source>
        <dbReference type="ARBA" id="ARBA00022989"/>
    </source>
</evidence>
<gene>
    <name evidence="11" type="ORF">VITISV_019258</name>
</gene>
<dbReference type="EMBL" id="AM455390">
    <property type="protein sequence ID" value="CAN67788.1"/>
    <property type="molecule type" value="Genomic_DNA"/>
</dbReference>
<keyword evidence="5" id="KW-1133">Transmembrane helix</keyword>
<dbReference type="GO" id="GO:0004497">
    <property type="term" value="F:monooxygenase activity"/>
    <property type="evidence" value="ECO:0007669"/>
    <property type="project" value="UniProtKB-KW"/>
</dbReference>
<keyword evidence="9" id="KW-0472">Membrane</keyword>
<dbReference type="GO" id="GO:0016020">
    <property type="term" value="C:membrane"/>
    <property type="evidence" value="ECO:0007669"/>
    <property type="project" value="UniProtKB-SubCell"/>
</dbReference>
<evidence type="ECO:0000256" key="9">
    <source>
        <dbReference type="ARBA" id="ARBA00023136"/>
    </source>
</evidence>
<dbReference type="GO" id="GO:0016705">
    <property type="term" value="F:oxidoreductase activity, acting on paired donors, with incorporation or reduction of molecular oxygen"/>
    <property type="evidence" value="ECO:0007669"/>
    <property type="project" value="InterPro"/>
</dbReference>
<dbReference type="Pfam" id="PF00067">
    <property type="entry name" value="p450"/>
    <property type="match status" value="2"/>
</dbReference>
<dbReference type="Gene3D" id="1.10.630.10">
    <property type="entry name" value="Cytochrome P450"/>
    <property type="match status" value="2"/>
</dbReference>
<dbReference type="InterPro" id="IPR036396">
    <property type="entry name" value="Cyt_P450_sf"/>
</dbReference>
<name>A5BDF6_VITVI</name>
<keyword evidence="7" id="KW-0408">Iron</keyword>
<dbReference type="GO" id="GO:0020037">
    <property type="term" value="F:heme binding"/>
    <property type="evidence" value="ECO:0007669"/>
    <property type="project" value="InterPro"/>
</dbReference>
<dbReference type="InterPro" id="IPR001128">
    <property type="entry name" value="Cyt_P450"/>
</dbReference>
<dbReference type="GO" id="GO:0005506">
    <property type="term" value="F:iron ion binding"/>
    <property type="evidence" value="ECO:0007669"/>
    <property type="project" value="InterPro"/>
</dbReference>
<dbReference type="SUPFAM" id="SSF48264">
    <property type="entry name" value="Cytochrome P450"/>
    <property type="match status" value="2"/>
</dbReference>
<dbReference type="PANTHER" id="PTHR47947:SF1">
    <property type="entry name" value="CYTOCHROME P450 82E3"/>
    <property type="match status" value="1"/>
</dbReference>
<dbReference type="InterPro" id="IPR002401">
    <property type="entry name" value="Cyt_P450_E_grp-I"/>
</dbReference>
<evidence type="ECO:0000256" key="1">
    <source>
        <dbReference type="ARBA" id="ARBA00004167"/>
    </source>
</evidence>
<feature type="region of interest" description="Disordered" evidence="10">
    <location>
        <begin position="150"/>
        <end position="200"/>
    </location>
</feature>
<reference evidence="11" key="1">
    <citation type="journal article" date="2007" name="PLoS ONE">
        <title>The first genome sequence of an elite grapevine cultivar (Pinot noir Vitis vinifera L.): coping with a highly heterozygous genome.</title>
        <authorList>
            <person name="Velasco R."/>
            <person name="Zharkikh A."/>
            <person name="Troggio M."/>
            <person name="Cartwright D.A."/>
            <person name="Cestaro A."/>
            <person name="Pruss D."/>
            <person name="Pindo M."/>
            <person name="FitzGerald L.M."/>
            <person name="Vezzulli S."/>
            <person name="Reid J."/>
            <person name="Malacarne G."/>
            <person name="Iliev D."/>
            <person name="Coppola G."/>
            <person name="Wardell B."/>
            <person name="Micheletti D."/>
            <person name="Macalma T."/>
            <person name="Facci M."/>
            <person name="Mitchell J.T."/>
            <person name="Perazzolli M."/>
            <person name="Eldredge G."/>
            <person name="Gatto P."/>
            <person name="Oyzerski R."/>
            <person name="Moretto M."/>
            <person name="Gutin N."/>
            <person name="Stefanini M."/>
            <person name="Chen Y."/>
            <person name="Segala C."/>
            <person name="Davenport C."/>
            <person name="Dematte L."/>
            <person name="Mraz A."/>
            <person name="Battilana J."/>
            <person name="Stormo K."/>
            <person name="Costa F."/>
            <person name="Tao Q."/>
            <person name="Si-Ammour A."/>
            <person name="Harkins T."/>
            <person name="Lackey A."/>
            <person name="Perbost C."/>
            <person name="Taillon B."/>
            <person name="Stella A."/>
            <person name="Solovyev V."/>
            <person name="Fawcett J.A."/>
            <person name="Sterck L."/>
            <person name="Vandepoele K."/>
            <person name="Grando S.M."/>
            <person name="Toppo S."/>
            <person name="Moser C."/>
            <person name="Lanchbury J."/>
            <person name="Bogden R."/>
            <person name="Skolnick M."/>
            <person name="Sgaramella V."/>
            <person name="Bhatnagar S.K."/>
            <person name="Fontana P."/>
            <person name="Gutin A."/>
            <person name="Van de Peer Y."/>
            <person name="Salamini F."/>
            <person name="Viola R."/>
        </authorList>
    </citation>
    <scope>NUCLEOTIDE SEQUENCE</scope>
</reference>
<dbReference type="InterPro" id="IPR050651">
    <property type="entry name" value="Plant_Cytochrome_P450_Monoox"/>
</dbReference>
<accession>A5BDF6</accession>
<evidence type="ECO:0000256" key="8">
    <source>
        <dbReference type="ARBA" id="ARBA00023033"/>
    </source>
</evidence>
<comment type="subcellular location">
    <subcellularLocation>
        <location evidence="1">Membrane</location>
        <topology evidence="1">Single-pass membrane protein</topology>
    </subcellularLocation>
</comment>
<feature type="compositionally biased region" description="Acidic residues" evidence="10">
    <location>
        <begin position="177"/>
        <end position="189"/>
    </location>
</feature>
<proteinExistence type="predicted"/>
<evidence type="ECO:0000256" key="10">
    <source>
        <dbReference type="SAM" id="MobiDB-lite"/>
    </source>
</evidence>
<dbReference type="PANTHER" id="PTHR47947">
    <property type="entry name" value="CYTOCHROME P450 82C3-RELATED"/>
    <property type="match status" value="1"/>
</dbReference>
<keyword evidence="2" id="KW-0349">Heme</keyword>
<organism evidence="11">
    <name type="scientific">Vitis vinifera</name>
    <name type="common">Grape</name>
    <dbReference type="NCBI Taxonomy" id="29760"/>
    <lineage>
        <taxon>Eukaryota</taxon>
        <taxon>Viridiplantae</taxon>
        <taxon>Streptophyta</taxon>
        <taxon>Embryophyta</taxon>
        <taxon>Tracheophyta</taxon>
        <taxon>Spermatophyta</taxon>
        <taxon>Magnoliopsida</taxon>
        <taxon>eudicotyledons</taxon>
        <taxon>Gunneridae</taxon>
        <taxon>Pentapetalae</taxon>
        <taxon>rosids</taxon>
        <taxon>Vitales</taxon>
        <taxon>Vitaceae</taxon>
        <taxon>Viteae</taxon>
        <taxon>Vitis</taxon>
    </lineage>
</organism>
<dbReference type="PRINTS" id="PR00463">
    <property type="entry name" value="EP450I"/>
</dbReference>
<evidence type="ECO:0000256" key="4">
    <source>
        <dbReference type="ARBA" id="ARBA00022723"/>
    </source>
</evidence>
<dbReference type="AlphaFoldDB" id="A5BDF6"/>
<sequence length="236" mass="26570">MQTLMVGSTDTVSTTSKLLSRKPWRLYTAVPLSVPHETMEDCHVAGYHIPKGTRLFVNAWKLHRDPSVRSDPEDFQPERFLTTHADLDVLGQHFELIPFGSGRRSSHTHTHRVPLSVPHEAMEDCHVAGYHIPKGTRLFVNAWKLHRDPSVRSDPEDFQAERAQPQFSTTRWTKEEKEEEEEEEEEGEGEEGRAGGRTWLEASQATASCLAHLSGSFMKGRRLPLGEALKGGVALP</sequence>
<keyword evidence="4" id="KW-0479">Metal-binding</keyword>
<protein>
    <submittedName>
        <fullName evidence="11">Uncharacterized protein</fullName>
    </submittedName>
</protein>